<comment type="caution">
    <text evidence="2">The sequence shown here is derived from an EMBL/GenBank/DDBJ whole genome shotgun (WGS) entry which is preliminary data.</text>
</comment>
<dbReference type="EMBL" id="JASCZI010093146">
    <property type="protein sequence ID" value="MED6153119.1"/>
    <property type="molecule type" value="Genomic_DNA"/>
</dbReference>
<accession>A0ABU6TX67</accession>
<dbReference type="Proteomes" id="UP001341840">
    <property type="component" value="Unassembled WGS sequence"/>
</dbReference>
<sequence>MSAATSAANDTWRRLHNAVEHVSADWARWSEERVGRRSTHVGEPGQMSGSAEQYADPMATEASRGETNKVELGPSSGA</sequence>
<reference evidence="2 3" key="1">
    <citation type="journal article" date="2023" name="Plants (Basel)">
        <title>Bridging the Gap: Combining Genomics and Transcriptomics Approaches to Understand Stylosanthes scabra, an Orphan Legume from the Brazilian Caatinga.</title>
        <authorList>
            <person name="Ferreira-Neto J.R.C."/>
            <person name="da Silva M.D."/>
            <person name="Binneck E."/>
            <person name="de Melo N.F."/>
            <person name="da Silva R.H."/>
            <person name="de Melo A.L.T.M."/>
            <person name="Pandolfi V."/>
            <person name="Bustamante F.O."/>
            <person name="Brasileiro-Vidal A.C."/>
            <person name="Benko-Iseppon A.M."/>
        </authorList>
    </citation>
    <scope>NUCLEOTIDE SEQUENCE [LARGE SCALE GENOMIC DNA]</scope>
    <source>
        <tissue evidence="2">Leaves</tissue>
    </source>
</reference>
<feature type="region of interest" description="Disordered" evidence="1">
    <location>
        <begin position="32"/>
        <end position="78"/>
    </location>
</feature>
<gene>
    <name evidence="2" type="ORF">PIB30_098479</name>
</gene>
<keyword evidence="3" id="KW-1185">Reference proteome</keyword>
<proteinExistence type="predicted"/>
<evidence type="ECO:0000256" key="1">
    <source>
        <dbReference type="SAM" id="MobiDB-lite"/>
    </source>
</evidence>
<name>A0ABU6TX67_9FABA</name>
<evidence type="ECO:0000313" key="3">
    <source>
        <dbReference type="Proteomes" id="UP001341840"/>
    </source>
</evidence>
<protein>
    <submittedName>
        <fullName evidence="2">Uncharacterized protein</fullName>
    </submittedName>
</protein>
<organism evidence="2 3">
    <name type="scientific">Stylosanthes scabra</name>
    <dbReference type="NCBI Taxonomy" id="79078"/>
    <lineage>
        <taxon>Eukaryota</taxon>
        <taxon>Viridiplantae</taxon>
        <taxon>Streptophyta</taxon>
        <taxon>Embryophyta</taxon>
        <taxon>Tracheophyta</taxon>
        <taxon>Spermatophyta</taxon>
        <taxon>Magnoliopsida</taxon>
        <taxon>eudicotyledons</taxon>
        <taxon>Gunneridae</taxon>
        <taxon>Pentapetalae</taxon>
        <taxon>rosids</taxon>
        <taxon>fabids</taxon>
        <taxon>Fabales</taxon>
        <taxon>Fabaceae</taxon>
        <taxon>Papilionoideae</taxon>
        <taxon>50 kb inversion clade</taxon>
        <taxon>dalbergioids sensu lato</taxon>
        <taxon>Dalbergieae</taxon>
        <taxon>Pterocarpus clade</taxon>
        <taxon>Stylosanthes</taxon>
    </lineage>
</organism>
<evidence type="ECO:0000313" key="2">
    <source>
        <dbReference type="EMBL" id="MED6153119.1"/>
    </source>
</evidence>